<reference evidence="4 5" key="1">
    <citation type="journal article" date="2020" name="IScience">
        <title>Genome Sequencing of the Endangered Kingdonia uniflora (Circaeasteraceae, Ranunculales) Reveals Potential Mechanisms of Evolutionary Specialization.</title>
        <authorList>
            <person name="Sun Y."/>
            <person name="Deng T."/>
            <person name="Zhang A."/>
            <person name="Moore M.J."/>
            <person name="Landis J.B."/>
            <person name="Lin N."/>
            <person name="Zhang H."/>
            <person name="Zhang X."/>
            <person name="Huang J."/>
            <person name="Zhang X."/>
            <person name="Sun H."/>
            <person name="Wang H."/>
        </authorList>
    </citation>
    <scope>NUCLEOTIDE SEQUENCE [LARGE SCALE GENOMIC DNA]</scope>
    <source>
        <strain evidence="4">TB1705</strain>
        <tissue evidence="4">Leaf</tissue>
    </source>
</reference>
<dbReference type="GO" id="GO:0010073">
    <property type="term" value="P:meristem maintenance"/>
    <property type="evidence" value="ECO:0007669"/>
    <property type="project" value="InterPro"/>
</dbReference>
<evidence type="ECO:0000256" key="1">
    <source>
        <dbReference type="SAM" id="Coils"/>
    </source>
</evidence>
<dbReference type="Pfam" id="PF10536">
    <property type="entry name" value="PMD"/>
    <property type="match status" value="1"/>
</dbReference>
<gene>
    <name evidence="4" type="ORF">GIB67_003664</name>
</gene>
<evidence type="ECO:0000313" key="4">
    <source>
        <dbReference type="EMBL" id="KAF6149516.1"/>
    </source>
</evidence>
<feature type="coiled-coil region" evidence="1">
    <location>
        <begin position="340"/>
        <end position="367"/>
    </location>
</feature>
<feature type="region of interest" description="Disordered" evidence="2">
    <location>
        <begin position="24"/>
        <end position="59"/>
    </location>
</feature>
<evidence type="ECO:0000313" key="5">
    <source>
        <dbReference type="Proteomes" id="UP000541444"/>
    </source>
</evidence>
<dbReference type="InterPro" id="IPR044824">
    <property type="entry name" value="MAIN-like"/>
</dbReference>
<dbReference type="PANTHER" id="PTHR46033:SF8">
    <property type="entry name" value="PROTEIN MAINTENANCE OF MERISTEMS-LIKE"/>
    <property type="match status" value="1"/>
</dbReference>
<dbReference type="Proteomes" id="UP000541444">
    <property type="component" value="Unassembled WGS sequence"/>
</dbReference>
<sequence length="475" mass="53827">MPLTASNRRKRELAREGDLVTYKRKRKTIDPSTVVPPNTVDSANEDINEPLPPAESAQGMNIPQSLEFETKSAQTTLGAQPTLINVFPDFDVTIPIIRGYSEGEGATSNDDVGPSDKSLLRNFWFHRARSIALGQSKTNSFYFKWGEMTSTLDDVEQLVGLPADGDVMVIGGTWGFLAILEVFENNLLQDLNAFKSLKAEGTWNLLLLRKLKEYYAYKLGKVLSDSTVLATKKKKGLTTRSVARAYMLYIPRSFLFPTKKGIDVSARYLYLFSKEKVCKKIESLKVVNALLMEQIDLQLLPATPLAVLQSHQPVPDTTLTKKYEGLLAVHEDVKKKLITKDDFGQKLVNAKERIKSLEANNREWDLLQEVWRQALMKALTSEGMGDMRDPTFEEFFKQNERFFAIAQQVPKGDYQQDLVFTAVTLKNVVIARREKMAKKKKIQKLLYQPWTKYLVDVRGIEISDNNFGIRVISAI</sequence>
<dbReference type="PANTHER" id="PTHR46033">
    <property type="entry name" value="PROTEIN MAIN-LIKE 2"/>
    <property type="match status" value="1"/>
</dbReference>
<keyword evidence="5" id="KW-1185">Reference proteome</keyword>
<name>A0A7J7M3U3_9MAGN</name>
<accession>A0A7J7M3U3</accession>
<organism evidence="4 5">
    <name type="scientific">Kingdonia uniflora</name>
    <dbReference type="NCBI Taxonomy" id="39325"/>
    <lineage>
        <taxon>Eukaryota</taxon>
        <taxon>Viridiplantae</taxon>
        <taxon>Streptophyta</taxon>
        <taxon>Embryophyta</taxon>
        <taxon>Tracheophyta</taxon>
        <taxon>Spermatophyta</taxon>
        <taxon>Magnoliopsida</taxon>
        <taxon>Ranunculales</taxon>
        <taxon>Circaeasteraceae</taxon>
        <taxon>Kingdonia</taxon>
    </lineage>
</organism>
<dbReference type="EMBL" id="JACGCM010001793">
    <property type="protein sequence ID" value="KAF6149516.1"/>
    <property type="molecule type" value="Genomic_DNA"/>
</dbReference>
<evidence type="ECO:0000256" key="2">
    <source>
        <dbReference type="SAM" id="MobiDB-lite"/>
    </source>
</evidence>
<keyword evidence="1" id="KW-0175">Coiled coil</keyword>
<dbReference type="InterPro" id="IPR019557">
    <property type="entry name" value="AminoTfrase-like_pln_mobile"/>
</dbReference>
<dbReference type="AlphaFoldDB" id="A0A7J7M3U3"/>
<proteinExistence type="predicted"/>
<protein>
    <recommendedName>
        <fullName evidence="3">Aminotransferase-like plant mobile domain-containing protein</fullName>
    </recommendedName>
</protein>
<feature type="domain" description="Aminotransferase-like plant mobile" evidence="3">
    <location>
        <begin position="136"/>
        <end position="273"/>
    </location>
</feature>
<evidence type="ECO:0000259" key="3">
    <source>
        <dbReference type="Pfam" id="PF10536"/>
    </source>
</evidence>
<comment type="caution">
    <text evidence="4">The sequence shown here is derived from an EMBL/GenBank/DDBJ whole genome shotgun (WGS) entry which is preliminary data.</text>
</comment>